<gene>
    <name evidence="2" type="ORF">US86_C0003G0056</name>
</gene>
<accession>A0A0G0JGM4</accession>
<feature type="signal peptide" evidence="1">
    <location>
        <begin position="1"/>
        <end position="21"/>
    </location>
</feature>
<sequence length="229" mass="25802">MKLFLSIIVIFLLLTVFSHNANNLPIKKIATHPAKNSWGTVFLFPQVHLYPDSNPKDPKNDTAELVQKETYQTLDYLLQSKNIKFIMVEGDLYGEVSTEKIKTIRDKIDNDFSGRETILLGAPENLKAAGRNIVLYGSENSATREESKKILSNFIQSPNKHKHIRKKLNEIVLNQRNKETAENFSKGLWETNNNVGVLQFGAAHTKGLIRELNKQGLTVIVITVDGVST</sequence>
<feature type="chain" id="PRO_5002532881" evidence="1">
    <location>
        <begin position="22"/>
        <end position="229"/>
    </location>
</feature>
<comment type="caution">
    <text evidence="2">The sequence shown here is derived from an EMBL/GenBank/DDBJ whole genome shotgun (WGS) entry which is preliminary data.</text>
</comment>
<evidence type="ECO:0000313" key="3">
    <source>
        <dbReference type="Proteomes" id="UP000034235"/>
    </source>
</evidence>
<dbReference type="EMBL" id="LBUP01000003">
    <property type="protein sequence ID" value="KKQ66813.1"/>
    <property type="molecule type" value="Genomic_DNA"/>
</dbReference>
<dbReference type="Proteomes" id="UP000034235">
    <property type="component" value="Unassembled WGS sequence"/>
</dbReference>
<evidence type="ECO:0000256" key="1">
    <source>
        <dbReference type="SAM" id="SignalP"/>
    </source>
</evidence>
<reference evidence="2 3" key="1">
    <citation type="journal article" date="2015" name="Nature">
        <title>rRNA introns, odd ribosomes, and small enigmatic genomes across a large radiation of phyla.</title>
        <authorList>
            <person name="Brown C.T."/>
            <person name="Hug L.A."/>
            <person name="Thomas B.C."/>
            <person name="Sharon I."/>
            <person name="Castelle C.J."/>
            <person name="Singh A."/>
            <person name="Wilkins M.J."/>
            <person name="Williams K.H."/>
            <person name="Banfield J.F."/>
        </authorList>
    </citation>
    <scope>NUCLEOTIDE SEQUENCE [LARGE SCALE GENOMIC DNA]</scope>
</reference>
<keyword evidence="1" id="KW-0732">Signal</keyword>
<proteinExistence type="predicted"/>
<organism evidence="2 3">
    <name type="scientific">Candidatus Daviesbacteria bacterium GW2011_GWA2_38_24</name>
    <dbReference type="NCBI Taxonomy" id="1618422"/>
    <lineage>
        <taxon>Bacteria</taxon>
        <taxon>Candidatus Daviesiibacteriota</taxon>
    </lineage>
</organism>
<evidence type="ECO:0000313" key="2">
    <source>
        <dbReference type="EMBL" id="KKQ66813.1"/>
    </source>
</evidence>
<name>A0A0G0JGM4_9BACT</name>
<dbReference type="AlphaFoldDB" id="A0A0G0JGM4"/>
<protein>
    <submittedName>
        <fullName evidence="2">Uncharacterized protein</fullName>
    </submittedName>
</protein>